<sequence length="300" mass="33665">MARLWVTPASCFHTKAVAFMMLSVGQYAIQDVLVKSLPDSIHIVEIIFFRSLFSCVVIVCIAPFESSPALWRTRRFRLHFFRCFFACIALVGFISSFRLIPLADAYALTFSAPLFLTVMAHFYLGEKIGLQRCVTVCLGFLGIIVMLRPTGNALNIGGLMALAGGFFHAVSLIQTRELTYEDSNSLIVATFTLTCFILSGLVLPFFWSHPPLEFLENFIMIGLLGGSAQYAMIHSYRLAPVSSIAPFDYVAIIWAVAFGYYFWGHIPDFYIIIGGCLIIGGGLHLIYYERQKEKFRLIRA</sequence>
<protein>
    <submittedName>
        <fullName evidence="8">Riboflavin transporter</fullName>
    </submittedName>
</protein>
<feature type="domain" description="EamA" evidence="7">
    <location>
        <begin position="156"/>
        <end position="281"/>
    </location>
</feature>
<proteinExistence type="inferred from homology"/>
<evidence type="ECO:0000259" key="7">
    <source>
        <dbReference type="Pfam" id="PF00892"/>
    </source>
</evidence>
<evidence type="ECO:0000313" key="9">
    <source>
        <dbReference type="Proteomes" id="UP000036771"/>
    </source>
</evidence>
<dbReference type="GO" id="GO:0016020">
    <property type="term" value="C:membrane"/>
    <property type="evidence" value="ECO:0007669"/>
    <property type="project" value="UniProtKB-SubCell"/>
</dbReference>
<gene>
    <name evidence="8" type="primary">ribN_3</name>
    <name evidence="8" type="ORF">Cva_01557</name>
</gene>
<feature type="transmembrane region" description="Helical" evidence="6">
    <location>
        <begin position="269"/>
        <end position="288"/>
    </location>
</feature>
<comment type="caution">
    <text evidence="8">The sequence shown here is derived from an EMBL/GenBank/DDBJ whole genome shotgun (WGS) entry which is preliminary data.</text>
</comment>
<feature type="transmembrane region" description="Helical" evidence="6">
    <location>
        <begin position="129"/>
        <end position="147"/>
    </location>
</feature>
<comment type="subcellular location">
    <subcellularLocation>
        <location evidence="1">Membrane</location>
        <topology evidence="1">Multi-pass membrane protein</topology>
    </subcellularLocation>
</comment>
<dbReference type="InterPro" id="IPR037185">
    <property type="entry name" value="EmrE-like"/>
</dbReference>
<evidence type="ECO:0000256" key="6">
    <source>
        <dbReference type="SAM" id="Phobius"/>
    </source>
</evidence>
<feature type="transmembrane region" description="Helical" evidence="6">
    <location>
        <begin position="214"/>
        <end position="233"/>
    </location>
</feature>
<dbReference type="PANTHER" id="PTHR22911">
    <property type="entry name" value="ACYL-MALONYL CONDENSING ENZYME-RELATED"/>
    <property type="match status" value="1"/>
</dbReference>
<keyword evidence="5 6" id="KW-0472">Membrane</keyword>
<dbReference type="OrthoDB" id="8478503at2"/>
<feature type="transmembrane region" description="Helical" evidence="6">
    <location>
        <begin position="76"/>
        <end position="99"/>
    </location>
</feature>
<evidence type="ECO:0000256" key="1">
    <source>
        <dbReference type="ARBA" id="ARBA00004141"/>
    </source>
</evidence>
<keyword evidence="4 6" id="KW-1133">Transmembrane helix</keyword>
<name>A0A0K8MEI7_9PROT</name>
<evidence type="ECO:0000313" key="8">
    <source>
        <dbReference type="EMBL" id="GAO98887.1"/>
    </source>
</evidence>
<feature type="transmembrane region" description="Helical" evidence="6">
    <location>
        <begin position="41"/>
        <end position="64"/>
    </location>
</feature>
<dbReference type="Proteomes" id="UP000036771">
    <property type="component" value="Unassembled WGS sequence"/>
</dbReference>
<dbReference type="EMBL" id="BBVC01000099">
    <property type="protein sequence ID" value="GAO98887.1"/>
    <property type="molecule type" value="Genomic_DNA"/>
</dbReference>
<feature type="transmembrane region" description="Helical" evidence="6">
    <location>
        <begin position="105"/>
        <end position="124"/>
    </location>
</feature>
<evidence type="ECO:0000256" key="2">
    <source>
        <dbReference type="ARBA" id="ARBA00009853"/>
    </source>
</evidence>
<feature type="transmembrane region" description="Helical" evidence="6">
    <location>
        <begin position="185"/>
        <end position="208"/>
    </location>
</feature>
<feature type="domain" description="EamA" evidence="7">
    <location>
        <begin position="15"/>
        <end position="147"/>
    </location>
</feature>
<feature type="transmembrane region" description="Helical" evidence="6">
    <location>
        <begin position="245"/>
        <end position="263"/>
    </location>
</feature>
<organism evidence="8 9">
    <name type="scientific">Caedimonas varicaedens</name>
    <dbReference type="NCBI Taxonomy" id="1629334"/>
    <lineage>
        <taxon>Bacteria</taxon>
        <taxon>Pseudomonadati</taxon>
        <taxon>Pseudomonadota</taxon>
        <taxon>Alphaproteobacteria</taxon>
        <taxon>Holosporales</taxon>
        <taxon>Caedimonadaceae</taxon>
        <taxon>Caedimonas</taxon>
    </lineage>
</organism>
<feature type="transmembrane region" description="Helical" evidence="6">
    <location>
        <begin position="153"/>
        <end position="173"/>
    </location>
</feature>
<dbReference type="STRING" id="1629334.Cva_01557"/>
<evidence type="ECO:0000256" key="5">
    <source>
        <dbReference type="ARBA" id="ARBA00023136"/>
    </source>
</evidence>
<keyword evidence="3 6" id="KW-0812">Transmembrane</keyword>
<evidence type="ECO:0000256" key="3">
    <source>
        <dbReference type="ARBA" id="ARBA00022692"/>
    </source>
</evidence>
<dbReference type="AlphaFoldDB" id="A0A0K8MEI7"/>
<keyword evidence="9" id="KW-1185">Reference proteome</keyword>
<dbReference type="SUPFAM" id="SSF103481">
    <property type="entry name" value="Multidrug resistance efflux transporter EmrE"/>
    <property type="match status" value="2"/>
</dbReference>
<feature type="transmembrane region" description="Helical" evidence="6">
    <location>
        <begin position="12"/>
        <end position="29"/>
    </location>
</feature>
<evidence type="ECO:0000256" key="4">
    <source>
        <dbReference type="ARBA" id="ARBA00022989"/>
    </source>
</evidence>
<dbReference type="Pfam" id="PF00892">
    <property type="entry name" value="EamA"/>
    <property type="match status" value="2"/>
</dbReference>
<dbReference type="InterPro" id="IPR000620">
    <property type="entry name" value="EamA_dom"/>
</dbReference>
<comment type="similarity">
    <text evidence="2">Belongs to the drug/metabolite transporter (DMT) superfamily. 10 TMS drug/metabolite exporter (DME) (TC 2.A.7.3) family.</text>
</comment>
<dbReference type="PANTHER" id="PTHR22911:SF6">
    <property type="entry name" value="SOLUTE CARRIER FAMILY 35 MEMBER G1"/>
    <property type="match status" value="1"/>
</dbReference>
<reference evidence="8 9" key="1">
    <citation type="submission" date="2015-03" db="EMBL/GenBank/DDBJ databases">
        <title>Caedibacter varicaedens, whole genome shotgun sequence.</title>
        <authorList>
            <person name="Suzuki H."/>
            <person name="Dapper A.L."/>
            <person name="Gibson A.K."/>
            <person name="Jackson C."/>
            <person name="Lee H."/>
            <person name="Pejaver V.R."/>
            <person name="Doak T."/>
            <person name="Lynch M."/>
        </authorList>
    </citation>
    <scope>NUCLEOTIDE SEQUENCE [LARGE SCALE GENOMIC DNA]</scope>
</reference>
<accession>A0A0K8MEI7</accession>